<dbReference type="PANTHER" id="PTHR32176:SF109">
    <property type="entry name" value="PATATIN-LIKE PROTEIN 2"/>
    <property type="match status" value="1"/>
</dbReference>
<sequence length="121" mass="13560">MVWLSYNGRLNRHCLVDVFLSAVFRALHSEKNYLRIRDDTLSEKASSVDIATKENLNDLVKIGEALLKKPVARVNLETGVSEPDHHDVINEEAIKRVAGILSRERKAREARAIGKVAAISK</sequence>
<dbReference type="OrthoDB" id="1721419at2759"/>
<keyword evidence="1" id="KW-0443">Lipid metabolism</keyword>
<dbReference type="GO" id="GO:0047372">
    <property type="term" value="F:monoacylglycerol lipase activity"/>
    <property type="evidence" value="ECO:0007669"/>
    <property type="project" value="TreeGrafter"/>
</dbReference>
<dbReference type="GO" id="GO:0004620">
    <property type="term" value="F:phospholipase activity"/>
    <property type="evidence" value="ECO:0007669"/>
    <property type="project" value="TreeGrafter"/>
</dbReference>
<evidence type="ECO:0000313" key="3">
    <source>
        <dbReference type="Proteomes" id="UP000237105"/>
    </source>
</evidence>
<organism evidence="2 3">
    <name type="scientific">Parasponia andersonii</name>
    <name type="common">Sponia andersonii</name>
    <dbReference type="NCBI Taxonomy" id="3476"/>
    <lineage>
        <taxon>Eukaryota</taxon>
        <taxon>Viridiplantae</taxon>
        <taxon>Streptophyta</taxon>
        <taxon>Embryophyta</taxon>
        <taxon>Tracheophyta</taxon>
        <taxon>Spermatophyta</taxon>
        <taxon>Magnoliopsida</taxon>
        <taxon>eudicotyledons</taxon>
        <taxon>Gunneridae</taxon>
        <taxon>Pentapetalae</taxon>
        <taxon>rosids</taxon>
        <taxon>fabids</taxon>
        <taxon>Rosales</taxon>
        <taxon>Cannabaceae</taxon>
        <taxon>Parasponia</taxon>
    </lineage>
</organism>
<dbReference type="Proteomes" id="UP000237105">
    <property type="component" value="Unassembled WGS sequence"/>
</dbReference>
<gene>
    <name evidence="2" type="ORF">PanWU01x14_227740</name>
</gene>
<dbReference type="STRING" id="3476.A0A2P5BLR9"/>
<proteinExistence type="predicted"/>
<keyword evidence="1" id="KW-0442">Lipid degradation</keyword>
<evidence type="ECO:0000256" key="1">
    <source>
        <dbReference type="ARBA" id="ARBA00022963"/>
    </source>
</evidence>
<comment type="caution">
    <text evidence="2">The sequence shown here is derived from an EMBL/GenBank/DDBJ whole genome shotgun (WGS) entry which is preliminary data.</text>
</comment>
<dbReference type="AlphaFoldDB" id="A0A2P5BLR9"/>
<dbReference type="EMBL" id="JXTB01000255">
    <property type="protein sequence ID" value="PON49738.1"/>
    <property type="molecule type" value="Genomic_DNA"/>
</dbReference>
<accession>A0A2P5BLR9</accession>
<reference evidence="3" key="1">
    <citation type="submission" date="2016-06" db="EMBL/GenBank/DDBJ databases">
        <title>Parallel loss of symbiosis genes in relatives of nitrogen-fixing non-legume Parasponia.</title>
        <authorList>
            <person name="Van Velzen R."/>
            <person name="Holmer R."/>
            <person name="Bu F."/>
            <person name="Rutten L."/>
            <person name="Van Zeijl A."/>
            <person name="Liu W."/>
            <person name="Santuari L."/>
            <person name="Cao Q."/>
            <person name="Sharma T."/>
            <person name="Shen D."/>
            <person name="Roswanjaya Y."/>
            <person name="Wardhani T."/>
            <person name="Kalhor M.S."/>
            <person name="Jansen J."/>
            <person name="Van den Hoogen J."/>
            <person name="Gungor B."/>
            <person name="Hartog M."/>
            <person name="Hontelez J."/>
            <person name="Verver J."/>
            <person name="Yang W.-C."/>
            <person name="Schijlen E."/>
            <person name="Repin R."/>
            <person name="Schilthuizen M."/>
            <person name="Schranz E."/>
            <person name="Heidstra R."/>
            <person name="Miyata K."/>
            <person name="Fedorova E."/>
            <person name="Kohlen W."/>
            <person name="Bisseling T."/>
            <person name="Smit S."/>
            <person name="Geurts R."/>
        </authorList>
    </citation>
    <scope>NUCLEOTIDE SEQUENCE [LARGE SCALE GENOMIC DNA]</scope>
    <source>
        <strain evidence="3">cv. WU1-14</strain>
    </source>
</reference>
<keyword evidence="3" id="KW-1185">Reference proteome</keyword>
<dbReference type="GO" id="GO:0016042">
    <property type="term" value="P:lipid catabolic process"/>
    <property type="evidence" value="ECO:0007669"/>
    <property type="project" value="UniProtKB-KW"/>
</dbReference>
<dbReference type="Gene3D" id="3.40.1090.10">
    <property type="entry name" value="Cytosolic phospholipase A2 catalytic domain"/>
    <property type="match status" value="1"/>
</dbReference>
<dbReference type="PANTHER" id="PTHR32176">
    <property type="entry name" value="XYLOSE ISOMERASE"/>
    <property type="match status" value="1"/>
</dbReference>
<evidence type="ECO:0000313" key="2">
    <source>
        <dbReference type="EMBL" id="PON49738.1"/>
    </source>
</evidence>
<protein>
    <submittedName>
        <fullName evidence="2">Uncharacterized protein</fullName>
    </submittedName>
</protein>
<name>A0A2P5BLR9_PARAD</name>